<reference evidence="3" key="1">
    <citation type="submission" date="2018-11" db="EMBL/GenBank/DDBJ databases">
        <authorList>
            <person name="Grassa J C."/>
        </authorList>
    </citation>
    <scope>NUCLEOTIDE SEQUENCE [LARGE SCALE GENOMIC DNA]</scope>
</reference>
<evidence type="ECO:0000313" key="3">
    <source>
        <dbReference type="EnsemblPlants" id="cds.evm.model.04.665"/>
    </source>
</evidence>
<dbReference type="Gene3D" id="3.40.50.300">
    <property type="entry name" value="P-loop containing nucleotide triphosphate hydrolases"/>
    <property type="match status" value="1"/>
</dbReference>
<dbReference type="GO" id="GO:0005524">
    <property type="term" value="F:ATP binding"/>
    <property type="evidence" value="ECO:0007669"/>
    <property type="project" value="UniProtKB-KW"/>
</dbReference>
<evidence type="ECO:0000256" key="1">
    <source>
        <dbReference type="RuleBase" id="RU363044"/>
    </source>
</evidence>
<dbReference type="Gene3D" id="2.40.50.140">
    <property type="entry name" value="Nucleic acid-binding proteins"/>
    <property type="match status" value="1"/>
</dbReference>
<keyword evidence="1" id="KW-0233">DNA recombination</keyword>
<comment type="catalytic activity">
    <reaction evidence="1">
        <text>ATP + H2O = ADP + phosphate + H(+)</text>
        <dbReference type="Rhea" id="RHEA:13065"/>
        <dbReference type="ChEBI" id="CHEBI:15377"/>
        <dbReference type="ChEBI" id="CHEBI:15378"/>
        <dbReference type="ChEBI" id="CHEBI:30616"/>
        <dbReference type="ChEBI" id="CHEBI:43474"/>
        <dbReference type="ChEBI" id="CHEBI:456216"/>
        <dbReference type="EC" id="5.6.2.3"/>
    </reaction>
</comment>
<dbReference type="GO" id="GO:0043139">
    <property type="term" value="F:5'-3' DNA helicase activity"/>
    <property type="evidence" value="ECO:0007669"/>
    <property type="project" value="UniProtKB-EC"/>
</dbReference>
<keyword evidence="1" id="KW-0347">Helicase</keyword>
<dbReference type="GO" id="GO:0006310">
    <property type="term" value="P:DNA recombination"/>
    <property type="evidence" value="ECO:0007669"/>
    <property type="project" value="UniProtKB-KW"/>
</dbReference>
<comment type="cofactor">
    <cofactor evidence="1">
        <name>Mg(2+)</name>
        <dbReference type="ChEBI" id="CHEBI:18420"/>
    </cofactor>
</comment>
<keyword evidence="1" id="KW-0067">ATP-binding</keyword>
<keyword evidence="1" id="KW-0234">DNA repair</keyword>
<dbReference type="AlphaFoldDB" id="A0A803PIA8"/>
<feature type="domain" description="DNA helicase Pif1-like DEAD-box helicase" evidence="2">
    <location>
        <begin position="653"/>
        <end position="874"/>
    </location>
</feature>
<dbReference type="PANTHER" id="PTHR10492">
    <property type="match status" value="1"/>
</dbReference>
<proteinExistence type="inferred from homology"/>
<dbReference type="InterPro" id="IPR027417">
    <property type="entry name" value="P-loop_NTPase"/>
</dbReference>
<organism evidence="3 4">
    <name type="scientific">Cannabis sativa</name>
    <name type="common">Hemp</name>
    <name type="synonym">Marijuana</name>
    <dbReference type="NCBI Taxonomy" id="3483"/>
    <lineage>
        <taxon>Eukaryota</taxon>
        <taxon>Viridiplantae</taxon>
        <taxon>Streptophyta</taxon>
        <taxon>Embryophyta</taxon>
        <taxon>Tracheophyta</taxon>
        <taxon>Spermatophyta</taxon>
        <taxon>Magnoliopsida</taxon>
        <taxon>eudicotyledons</taxon>
        <taxon>Gunneridae</taxon>
        <taxon>Pentapetalae</taxon>
        <taxon>rosids</taxon>
        <taxon>fabids</taxon>
        <taxon>Rosales</taxon>
        <taxon>Cannabaceae</taxon>
        <taxon>Cannabis</taxon>
    </lineage>
</organism>
<dbReference type="EnsemblPlants" id="evm.model.04.665">
    <property type="protein sequence ID" value="cds.evm.model.04.665"/>
    <property type="gene ID" value="evm.TU.04.665"/>
</dbReference>
<keyword evidence="4" id="KW-1185">Reference proteome</keyword>
<accession>A0A803PIA8</accession>
<name>A0A803PIA8_CANSA</name>
<protein>
    <recommendedName>
        <fullName evidence="1">ATP-dependent DNA helicase</fullName>
        <ecNumber evidence="1">5.6.2.3</ecNumber>
    </recommendedName>
</protein>
<dbReference type="GO" id="GO:0006281">
    <property type="term" value="P:DNA repair"/>
    <property type="evidence" value="ECO:0007669"/>
    <property type="project" value="UniProtKB-KW"/>
</dbReference>
<dbReference type="EC" id="5.6.2.3" evidence="1"/>
<keyword evidence="1" id="KW-0547">Nucleotide-binding</keyword>
<dbReference type="OMA" id="THANIVM"/>
<dbReference type="Gramene" id="evm.model.04.665">
    <property type="protein sequence ID" value="cds.evm.model.04.665"/>
    <property type="gene ID" value="evm.TU.04.665"/>
</dbReference>
<comment type="similarity">
    <text evidence="1">Belongs to the helicase family.</text>
</comment>
<sequence>MCINRMSIKELLEAEWDDKLKEYKVTIKAKIIGIDTIFGWYKIHIKVKDKSGETTFVLFNVIAEKLLDTSVKKLLPTNNNDVPDVIQALRGKDFVYKLRLNDYNLRDGYENFTVSKIFEPNDILEQAHESKKEKLIGQQHGILDLLLTHANIVMPFYGRVQIPLLKEAPPFLKYLLQDDSGQKGVKFRKNIRTYNSMFAFTSMGGRIDRSINQSKGPYVFRINGQNYHHIGSLLPEDGRRPQFAQLYIYDTDNEIGNRINTMLNHERKTEIDHEVVVELSKMTTDGRQYNMPTVSEVAGLIVGDFTEANYERDVIVEHRTNGLQRITDLHPSFMSMTYPLIHPYGEDGYRLHIPFRVVTETTSKRKQLTMLQYYSFRSIKYLFKYVHKGSDRTTATMESIDTTEEIDEIKTYLDCRYISATEACWRIFQFDIHYRKPSVERLPFDLPGEHTVIFGEDKCTEDVLATPGVDKTKFTEWLETNKNNEDARELAYSDFPTFWVWNSKDKIWTRRKHGVAIGRIYFAHPSTGERFYMRMLLNFVKGCTSYESIRTVSDAAKFWQSNYTTLSEDIVTLQRKRFRIKYLQLNDQQVEAYTLFEIESIMQKMGKSLKDIDGMPLPNSSLMRESGNRLVNEELAYDREKLKILHDKSFAVLNPSQKSAYEAILQSVENEEGHLFFISGHGGTGKTFLWNTLIAKLRSESKIVLPVVTSGIAALLLPNGRTAHSRFHIPLEVSAESTCEIRHGTLLSELLMKTSLIIWDEAPMANKYCFEALDKTLRDILRTRYENSTTKPFGGLTIIYGGDFRQILPVVPKGTRADIVDASLNSSYLWPFFKIYELNQNIRLYNGSVDEYEVAKIASFDKWLLQIGDGSLYDDIDRELIKIPSDIYKKPSNDPMNSMVEAIYPSLLHNYSDPTYLKERAILTPKK</sequence>
<keyword evidence="1" id="KW-0227">DNA damage</keyword>
<dbReference type="GO" id="GO:0000723">
    <property type="term" value="P:telomere maintenance"/>
    <property type="evidence" value="ECO:0007669"/>
    <property type="project" value="InterPro"/>
</dbReference>
<dbReference type="EMBL" id="UZAU01000366">
    <property type="status" value="NOT_ANNOTATED_CDS"/>
    <property type="molecule type" value="Genomic_DNA"/>
</dbReference>
<dbReference type="SUPFAM" id="SSF50249">
    <property type="entry name" value="Nucleic acid-binding proteins"/>
    <property type="match status" value="1"/>
</dbReference>
<keyword evidence="1" id="KW-0378">Hydrolase</keyword>
<dbReference type="Pfam" id="PF05970">
    <property type="entry name" value="PIF1"/>
    <property type="match status" value="1"/>
</dbReference>
<dbReference type="PANTHER" id="PTHR10492:SF101">
    <property type="entry name" value="ATP-DEPENDENT DNA HELICASE"/>
    <property type="match status" value="1"/>
</dbReference>
<dbReference type="InterPro" id="IPR010285">
    <property type="entry name" value="DNA_helicase_pif1-like_DEAD"/>
</dbReference>
<evidence type="ECO:0000313" key="4">
    <source>
        <dbReference type="Proteomes" id="UP000596661"/>
    </source>
</evidence>
<dbReference type="InterPro" id="IPR012340">
    <property type="entry name" value="NA-bd_OB-fold"/>
</dbReference>
<dbReference type="Proteomes" id="UP000596661">
    <property type="component" value="Chromosome 4"/>
</dbReference>
<dbReference type="GO" id="GO:0016787">
    <property type="term" value="F:hydrolase activity"/>
    <property type="evidence" value="ECO:0007669"/>
    <property type="project" value="UniProtKB-KW"/>
</dbReference>
<evidence type="ECO:0000259" key="2">
    <source>
        <dbReference type="Pfam" id="PF05970"/>
    </source>
</evidence>
<reference evidence="3" key="2">
    <citation type="submission" date="2021-03" db="UniProtKB">
        <authorList>
            <consortium name="EnsemblPlants"/>
        </authorList>
    </citation>
    <scope>IDENTIFICATION</scope>
</reference>
<dbReference type="SUPFAM" id="SSF52540">
    <property type="entry name" value="P-loop containing nucleoside triphosphate hydrolases"/>
    <property type="match status" value="1"/>
</dbReference>